<dbReference type="InterPro" id="IPR005302">
    <property type="entry name" value="MoCF_Sase_C"/>
</dbReference>
<accession>A0ABR4K584</accession>
<keyword evidence="1" id="KW-1133">Transmembrane helix</keyword>
<keyword evidence="4" id="KW-1185">Reference proteome</keyword>
<proteinExistence type="predicted"/>
<evidence type="ECO:0000313" key="3">
    <source>
        <dbReference type="EMBL" id="KAL2847460.1"/>
    </source>
</evidence>
<keyword evidence="1" id="KW-0812">Transmembrane</keyword>
<dbReference type="Proteomes" id="UP001610446">
    <property type="component" value="Unassembled WGS sequence"/>
</dbReference>
<dbReference type="InterPro" id="IPR005303">
    <property type="entry name" value="MOCOS_middle"/>
</dbReference>
<dbReference type="EMBL" id="JBFXLU010000056">
    <property type="protein sequence ID" value="KAL2847460.1"/>
    <property type="molecule type" value="Genomic_DNA"/>
</dbReference>
<evidence type="ECO:0000259" key="2">
    <source>
        <dbReference type="PROSITE" id="PS51340"/>
    </source>
</evidence>
<dbReference type="PANTHER" id="PTHR14237:SF23">
    <property type="entry name" value="MOSC DOMAIN PROTEIN (AFU_ORTHOLOGUE AFUA_7G05900)"/>
    <property type="match status" value="1"/>
</dbReference>
<evidence type="ECO:0000313" key="4">
    <source>
        <dbReference type="Proteomes" id="UP001610446"/>
    </source>
</evidence>
<protein>
    <recommendedName>
        <fullName evidence="2">MOSC domain-containing protein</fullName>
    </recommendedName>
</protein>
<comment type="caution">
    <text evidence="3">The sequence shown here is derived from an EMBL/GenBank/DDBJ whole genome shotgun (WGS) entry which is preliminary data.</text>
</comment>
<feature type="domain" description="MOSC" evidence="2">
    <location>
        <begin position="271"/>
        <end position="454"/>
    </location>
</feature>
<keyword evidence="1" id="KW-0472">Membrane</keyword>
<gene>
    <name evidence="3" type="ORF">BJY01DRAFT_212613</name>
</gene>
<sequence length="474" mass="53634">MLEYSQQNVAVLNTILAISGAIVFTYWSVFKLFRNKDPKGCRRLGLLPQQSNLNDEYDPKYVNGVPENCTDERGRPSWRVKALFTYPIKSCTAIEIDTADVVSTGLAFDRQFSFAEEVTPSAISDKDPTRGTQSQGTSWIARTLRNSGFSRLALVRPEIWVPDPSAHDYNPDLEEVKSQGVMVVYYPHVGCNVLHSIFLKFGIHLRLVSREASFRIPIFPPPDKEKTYPLTPIRIWKDSPLAYDYGKHIPDSFHRFLTRPGSEKSIESGRTTLFRVNPPNHREIFRNAPRKKDLGFQATTGFADAYPIHLLSLSSVRDVAIRCASSVQHLSVRRFRANIIIQGPGAFVEDNWKRIRIGSPSSTSVRPSSKRETIKRDRENYTGTIIHTVCRTIRCKLPNVDPDTGIRHPQEPDRTLRSYRVIDPGERTYACLGMQGVPAVQEFRIRVGDTISVLETGEHFYVKMLAPGEVVEGV</sequence>
<dbReference type="PANTHER" id="PTHR14237">
    <property type="entry name" value="MOLYBDOPTERIN COFACTOR SULFURASE MOSC"/>
    <property type="match status" value="1"/>
</dbReference>
<name>A0ABR4K584_9EURO</name>
<dbReference type="SUPFAM" id="SSF50800">
    <property type="entry name" value="PK beta-barrel domain-like"/>
    <property type="match status" value="1"/>
</dbReference>
<feature type="transmembrane region" description="Helical" evidence="1">
    <location>
        <begin position="12"/>
        <end position="33"/>
    </location>
</feature>
<reference evidence="3 4" key="1">
    <citation type="submission" date="2024-07" db="EMBL/GenBank/DDBJ databases">
        <title>Section-level genome sequencing and comparative genomics of Aspergillus sections Usti and Cavernicolus.</title>
        <authorList>
            <consortium name="Lawrence Berkeley National Laboratory"/>
            <person name="Nybo J.L."/>
            <person name="Vesth T.C."/>
            <person name="Theobald S."/>
            <person name="Frisvad J.C."/>
            <person name="Larsen T.O."/>
            <person name="Kjaerboelling I."/>
            <person name="Rothschild-Mancinelli K."/>
            <person name="Lyhne E.K."/>
            <person name="Kogle M.E."/>
            <person name="Barry K."/>
            <person name="Clum A."/>
            <person name="Na H."/>
            <person name="Ledsgaard L."/>
            <person name="Lin J."/>
            <person name="Lipzen A."/>
            <person name="Kuo A."/>
            <person name="Riley R."/>
            <person name="Mondo S."/>
            <person name="Labutti K."/>
            <person name="Haridas S."/>
            <person name="Pangalinan J."/>
            <person name="Salamov A.A."/>
            <person name="Simmons B.A."/>
            <person name="Magnuson J.K."/>
            <person name="Chen J."/>
            <person name="Drula E."/>
            <person name="Henrissat B."/>
            <person name="Wiebenga A."/>
            <person name="Lubbers R.J."/>
            <person name="Gomes A.C."/>
            <person name="Makela M.R."/>
            <person name="Stajich J."/>
            <person name="Grigoriev I.V."/>
            <person name="Mortensen U.H."/>
            <person name="De Vries R.P."/>
            <person name="Baker S.E."/>
            <person name="Andersen M.R."/>
        </authorList>
    </citation>
    <scope>NUCLEOTIDE SEQUENCE [LARGE SCALE GENOMIC DNA]</scope>
    <source>
        <strain evidence="3 4">CBS 123904</strain>
    </source>
</reference>
<dbReference type="Pfam" id="PF03473">
    <property type="entry name" value="MOSC"/>
    <property type="match status" value="1"/>
</dbReference>
<evidence type="ECO:0000256" key="1">
    <source>
        <dbReference type="SAM" id="Phobius"/>
    </source>
</evidence>
<organism evidence="3 4">
    <name type="scientific">Aspergillus pseudoustus</name>
    <dbReference type="NCBI Taxonomy" id="1810923"/>
    <lineage>
        <taxon>Eukaryota</taxon>
        <taxon>Fungi</taxon>
        <taxon>Dikarya</taxon>
        <taxon>Ascomycota</taxon>
        <taxon>Pezizomycotina</taxon>
        <taxon>Eurotiomycetes</taxon>
        <taxon>Eurotiomycetidae</taxon>
        <taxon>Eurotiales</taxon>
        <taxon>Aspergillaceae</taxon>
        <taxon>Aspergillus</taxon>
        <taxon>Aspergillus subgen. Nidulantes</taxon>
    </lineage>
</organism>
<dbReference type="InterPro" id="IPR011037">
    <property type="entry name" value="Pyrv_Knase-like_insert_dom_sf"/>
</dbReference>
<dbReference type="PROSITE" id="PS51340">
    <property type="entry name" value="MOSC"/>
    <property type="match status" value="1"/>
</dbReference>
<dbReference type="Pfam" id="PF03476">
    <property type="entry name" value="MOSC_N"/>
    <property type="match status" value="1"/>
</dbReference>